<dbReference type="AlphaFoldDB" id="A0A1M7A2R6"/>
<protein>
    <submittedName>
        <fullName evidence="1">Uncharacterized protein</fullName>
    </submittedName>
</protein>
<dbReference type="EMBL" id="UFVQ01000003">
    <property type="protein sequence ID" value="STD13085.1"/>
    <property type="molecule type" value="Genomic_DNA"/>
</dbReference>
<accession>A0A376ER50</accession>
<dbReference type="Proteomes" id="UP000255224">
    <property type="component" value="Unassembled WGS sequence"/>
</dbReference>
<organism evidence="1 2">
    <name type="scientific">Chryseobacterium carnipullorum</name>
    <dbReference type="NCBI Taxonomy" id="1124835"/>
    <lineage>
        <taxon>Bacteria</taxon>
        <taxon>Pseudomonadati</taxon>
        <taxon>Bacteroidota</taxon>
        <taxon>Flavobacteriia</taxon>
        <taxon>Flavobacteriales</taxon>
        <taxon>Weeksellaceae</taxon>
        <taxon>Chryseobacterium group</taxon>
        <taxon>Chryseobacterium</taxon>
    </lineage>
</organism>
<gene>
    <name evidence="1" type="ORF">NCTC13533_05345</name>
</gene>
<name>A0A1M7A2R6_CHRCU</name>
<proteinExistence type="predicted"/>
<evidence type="ECO:0000313" key="2">
    <source>
        <dbReference type="Proteomes" id="UP000255224"/>
    </source>
</evidence>
<evidence type="ECO:0000313" key="1">
    <source>
        <dbReference type="EMBL" id="STD13085.1"/>
    </source>
</evidence>
<reference evidence="1 2" key="1">
    <citation type="submission" date="2018-06" db="EMBL/GenBank/DDBJ databases">
        <authorList>
            <consortium name="Pathogen Informatics"/>
            <person name="Doyle S."/>
        </authorList>
    </citation>
    <scope>NUCLEOTIDE SEQUENCE [LARGE SCALE GENOMIC DNA]</scope>
    <source>
        <strain evidence="1 2">NCTC13533</strain>
    </source>
</reference>
<sequence length="35" mass="4302">MFFIEIKFNVNKIYNLKQKNRYAFCSNEINKSDKI</sequence>
<accession>A0A1M7A2R6</accession>